<dbReference type="PANTHER" id="PTHR14009:SF34">
    <property type="entry name" value="LETM1 RBD DOMAIN-CONTAINING PROTEIN"/>
    <property type="match status" value="1"/>
</dbReference>
<keyword evidence="1" id="KW-0472">Membrane</keyword>
<dbReference type="OMA" id="EDYWSAY"/>
<feature type="transmembrane region" description="Helical" evidence="1">
    <location>
        <begin position="535"/>
        <end position="554"/>
    </location>
</feature>
<dbReference type="GO" id="GO:0030003">
    <property type="term" value="P:intracellular monoatomic cation homeostasis"/>
    <property type="evidence" value="ECO:0007669"/>
    <property type="project" value="TreeGrafter"/>
</dbReference>
<keyword evidence="1" id="KW-0812">Transmembrane</keyword>
<reference evidence="2 3" key="1">
    <citation type="journal article" date="2017" name="Mol. Plant">
        <title>The Genome of Medicinal Plant Macleaya cordata Provides New Insights into Benzylisoquinoline Alkaloids Metabolism.</title>
        <authorList>
            <person name="Liu X."/>
            <person name="Liu Y."/>
            <person name="Huang P."/>
            <person name="Ma Y."/>
            <person name="Qing Z."/>
            <person name="Tang Q."/>
            <person name="Cao H."/>
            <person name="Cheng P."/>
            <person name="Zheng Y."/>
            <person name="Yuan Z."/>
            <person name="Zhou Y."/>
            <person name="Liu J."/>
            <person name="Tang Z."/>
            <person name="Zhuo Y."/>
            <person name="Zhang Y."/>
            <person name="Yu L."/>
            <person name="Huang J."/>
            <person name="Yang P."/>
            <person name="Peng Q."/>
            <person name="Zhang J."/>
            <person name="Jiang W."/>
            <person name="Zhang Z."/>
            <person name="Lin K."/>
            <person name="Ro D.K."/>
            <person name="Chen X."/>
            <person name="Xiong X."/>
            <person name="Shang Y."/>
            <person name="Huang S."/>
            <person name="Zeng J."/>
        </authorList>
    </citation>
    <scope>NUCLEOTIDE SEQUENCE [LARGE SCALE GENOMIC DNA]</scope>
    <source>
        <strain evidence="3">cv. BLH2017</strain>
        <tissue evidence="2">Root</tissue>
    </source>
</reference>
<dbReference type="InterPro" id="IPR044202">
    <property type="entry name" value="LETM1/MDM38-like"/>
</dbReference>
<feature type="transmembrane region" description="Helical" evidence="1">
    <location>
        <begin position="574"/>
        <end position="600"/>
    </location>
</feature>
<sequence>MASFSSSHFPVSTISVQQPLRFDALFFSGTFSSLNSSGFPEETNDENGLLVGKPVNCDMGFNRVDCLVRILHESVKSFSTDMQNHEFARSVLELAKAWVGVDVHAWHKHIAYQAAVYALLSTAMKVRFLPSGECSSELFLVQKILSPKIDMLYEFIDSQLTMRDARLVKWFKGVKLPLIEAQFIPLLHRWHAEDSKSGVAVIILAISCCIAIKNLGAGRISCPMFTLSIPQIVGGLMDLSHKLVALDKLHSLASEAGLEQEFLAHFGAKVVLNNTSQEVVFWIALVQKKLVLAFHRESVLSDMQAFHNTKDLERDLATLGLFAFLGRKTRLFLSGMGVKDLDEQVKDFLSFLECGGVFIYPELSSLPLYQLFMEVVAEEIRWLDFYAAIPWFAHLRRLWTCHAHIVPHLPRMPIEPTKPIRGLPTHGPSGFLGFFGFLGELLKIVESGVPNTVIPFGNPHTTDASILPVVHREPADLMIRGDPECRPNLALSTNDIDAMSLVPMVCTDATERACESFLRKSINKLITMSCEIKRGTQLLFIDMSVSLGLILKWVRGHKLTEREMKKLTRTMADFAAVIPVTILMLLPVSVVGHAAILAAIKKYIPCLIPSPYTSERLDMVKQLNKTKKMEVQSRSNPVDLSSI</sequence>
<gene>
    <name evidence="2" type="ORF">BVC80_209g319</name>
</gene>
<dbReference type="AlphaFoldDB" id="A0A200QDL1"/>
<dbReference type="Proteomes" id="UP000195402">
    <property type="component" value="Unassembled WGS sequence"/>
</dbReference>
<dbReference type="InParanoid" id="A0A200QDL1"/>
<dbReference type="EMBL" id="MVGT01002328">
    <property type="protein sequence ID" value="OVA08574.1"/>
    <property type="molecule type" value="Genomic_DNA"/>
</dbReference>
<keyword evidence="3" id="KW-1185">Reference proteome</keyword>
<evidence type="ECO:0000313" key="2">
    <source>
        <dbReference type="EMBL" id="OVA08574.1"/>
    </source>
</evidence>
<dbReference type="STRING" id="56857.A0A200QDL1"/>
<comment type="caution">
    <text evidence="2">The sequence shown here is derived from an EMBL/GenBank/DDBJ whole genome shotgun (WGS) entry which is preliminary data.</text>
</comment>
<name>A0A200QDL1_MACCD</name>
<protein>
    <submittedName>
        <fullName evidence="2">LETM1-like</fullName>
    </submittedName>
</protein>
<evidence type="ECO:0000256" key="1">
    <source>
        <dbReference type="SAM" id="Phobius"/>
    </source>
</evidence>
<accession>A0A200QDL1</accession>
<keyword evidence="1" id="KW-1133">Transmembrane helix</keyword>
<evidence type="ECO:0000313" key="3">
    <source>
        <dbReference type="Proteomes" id="UP000195402"/>
    </source>
</evidence>
<organism evidence="2 3">
    <name type="scientific">Macleaya cordata</name>
    <name type="common">Five-seeded plume-poppy</name>
    <name type="synonym">Bocconia cordata</name>
    <dbReference type="NCBI Taxonomy" id="56857"/>
    <lineage>
        <taxon>Eukaryota</taxon>
        <taxon>Viridiplantae</taxon>
        <taxon>Streptophyta</taxon>
        <taxon>Embryophyta</taxon>
        <taxon>Tracheophyta</taxon>
        <taxon>Spermatophyta</taxon>
        <taxon>Magnoliopsida</taxon>
        <taxon>Ranunculales</taxon>
        <taxon>Papaveraceae</taxon>
        <taxon>Papaveroideae</taxon>
        <taxon>Macleaya</taxon>
    </lineage>
</organism>
<dbReference type="OrthoDB" id="275278at2759"/>
<dbReference type="PANTHER" id="PTHR14009">
    <property type="entry name" value="LEUCINE ZIPPER-EF-HAND CONTAINING TRANSMEMBRANE PROTEIN"/>
    <property type="match status" value="1"/>
</dbReference>
<proteinExistence type="predicted"/>
<dbReference type="GO" id="GO:0005743">
    <property type="term" value="C:mitochondrial inner membrane"/>
    <property type="evidence" value="ECO:0007669"/>
    <property type="project" value="InterPro"/>
</dbReference>